<evidence type="ECO:0000313" key="1">
    <source>
        <dbReference type="EMBL" id="PKK87739.1"/>
    </source>
</evidence>
<comment type="caution">
    <text evidence="1">The sequence shown here is derived from an EMBL/GenBank/DDBJ whole genome shotgun (WGS) entry which is preliminary data.</text>
</comment>
<dbReference type="Gene3D" id="3.40.190.10">
    <property type="entry name" value="Periplasmic binding protein-like II"/>
    <property type="match status" value="1"/>
</dbReference>
<sequence>MIRWMMHMPVNVRSRMIEYAKEALEVLEYPRGMDFSVVTPHDPPYTLDCSEEWLGSAIDKQIVPEVIVTHATEFATDRLQGRECHFSPFAQGCLDRNPIRKEFVMLQDPLRVFFPVSVTPLVMVFNPETVHGDELVHSWEDLLETHRSVLFPDRDKPLSRAAGAYLLKTYPDRFPDFERRVAYDGSPASVVKRVASGEYDMAMTNYSFASMVAGRRVAINKPKEGCILLPQVMVWKKGVEEDLIVLSDLMMQKKTQEYLMEQGIWPARSDIPPDETFSCSRQLDCWTGWDDYIEAVADFDAYQLPMGKASVAW</sequence>
<accession>A0A2N1PHD6</accession>
<name>A0A2N1PHD6_9BACT</name>
<protein>
    <recommendedName>
        <fullName evidence="3">ABC transporter substrate-binding protein</fullName>
    </recommendedName>
</protein>
<dbReference type="Pfam" id="PF13343">
    <property type="entry name" value="SBP_bac_6"/>
    <property type="match status" value="1"/>
</dbReference>
<evidence type="ECO:0000313" key="2">
    <source>
        <dbReference type="Proteomes" id="UP000233256"/>
    </source>
</evidence>
<evidence type="ECO:0008006" key="3">
    <source>
        <dbReference type="Google" id="ProtNLM"/>
    </source>
</evidence>
<dbReference type="SUPFAM" id="SSF53850">
    <property type="entry name" value="Periplasmic binding protein-like II"/>
    <property type="match status" value="1"/>
</dbReference>
<proteinExistence type="predicted"/>
<reference evidence="1 2" key="1">
    <citation type="journal article" date="2017" name="ISME J.">
        <title>Potential for microbial H2 and metal transformations associated with novel bacteria and archaea in deep terrestrial subsurface sediments.</title>
        <authorList>
            <person name="Hernsdorf A.W."/>
            <person name="Amano Y."/>
            <person name="Miyakawa K."/>
            <person name="Ise K."/>
            <person name="Suzuki Y."/>
            <person name="Anantharaman K."/>
            <person name="Probst A."/>
            <person name="Burstein D."/>
            <person name="Thomas B.C."/>
            <person name="Banfield J.F."/>
        </authorList>
    </citation>
    <scope>NUCLEOTIDE SEQUENCE [LARGE SCALE GENOMIC DNA]</scope>
    <source>
        <strain evidence="1">HGW-Wallbacteria-1</strain>
    </source>
</reference>
<dbReference type="EMBL" id="PGXC01000114">
    <property type="protein sequence ID" value="PKK87739.1"/>
    <property type="molecule type" value="Genomic_DNA"/>
</dbReference>
<gene>
    <name evidence="1" type="ORF">CVV64_21630</name>
</gene>
<dbReference type="Proteomes" id="UP000233256">
    <property type="component" value="Unassembled WGS sequence"/>
</dbReference>
<organism evidence="1 2">
    <name type="scientific">Candidatus Wallbacteria bacterium HGW-Wallbacteria-1</name>
    <dbReference type="NCBI Taxonomy" id="2013854"/>
    <lineage>
        <taxon>Bacteria</taxon>
        <taxon>Candidatus Walliibacteriota</taxon>
    </lineage>
</organism>
<dbReference type="AlphaFoldDB" id="A0A2N1PHD6"/>